<dbReference type="EMBL" id="CAJOBO010000763">
    <property type="protein sequence ID" value="CAF4285656.1"/>
    <property type="molecule type" value="Genomic_DNA"/>
</dbReference>
<feature type="compositionally biased region" description="Basic and acidic residues" evidence="1">
    <location>
        <begin position="153"/>
        <end position="168"/>
    </location>
</feature>
<evidence type="ECO:0000313" key="3">
    <source>
        <dbReference type="Proteomes" id="UP000663851"/>
    </source>
</evidence>
<proteinExistence type="predicted"/>
<comment type="caution">
    <text evidence="2">The sequence shown here is derived from an EMBL/GenBank/DDBJ whole genome shotgun (WGS) entry which is preliminary data.</text>
</comment>
<organism evidence="2 3">
    <name type="scientific">Rotaria socialis</name>
    <dbReference type="NCBI Taxonomy" id="392032"/>
    <lineage>
        <taxon>Eukaryota</taxon>
        <taxon>Metazoa</taxon>
        <taxon>Spiralia</taxon>
        <taxon>Gnathifera</taxon>
        <taxon>Rotifera</taxon>
        <taxon>Eurotatoria</taxon>
        <taxon>Bdelloidea</taxon>
        <taxon>Philodinida</taxon>
        <taxon>Philodinidae</taxon>
        <taxon>Rotaria</taxon>
    </lineage>
</organism>
<evidence type="ECO:0000313" key="2">
    <source>
        <dbReference type="EMBL" id="CAF4285656.1"/>
    </source>
</evidence>
<accession>A0A820GX99</accession>
<feature type="compositionally biased region" description="Basic and acidic residues" evidence="1">
    <location>
        <begin position="46"/>
        <end position="72"/>
    </location>
</feature>
<dbReference type="Proteomes" id="UP000663851">
    <property type="component" value="Unassembled WGS sequence"/>
</dbReference>
<feature type="compositionally biased region" description="Basic and acidic residues" evidence="1">
    <location>
        <begin position="105"/>
        <end position="120"/>
    </location>
</feature>
<evidence type="ECO:0000256" key="1">
    <source>
        <dbReference type="SAM" id="MobiDB-lite"/>
    </source>
</evidence>
<sequence length="525" mass="59479">MASESDKFNQTSETEDALVLMTNREKKRLKMLELEKNPVLTNQQRKQLDMKQQVDHPPEKRITNQERKRLEIEAGISQQKGRDRDGSNQGTHQGISQIQGQVDDPPEKRITNQERKRLEIEAGIIHQPVRGRDESNQGTDQGISQIQEQVDDPPEKRITNQERKRLEIEAGISQQKGRGRDGSNQVRHPSTWTHQGISRRQEQVDDSPEKIITNQERKRSEEDTVGTKIGYTSTTGYSNERKSYRSQCKVPASYKDDGCAKEPRKRVVRRIRPPKDSPLDLFGNPASSQYDLAPDGSMYPFRLLIGKFYNGEGFTVKSFIQHVGQMLDQKGFDWYITEEEDDFLEKLNSGDYIVAWIISFCSLPTLVEQFSAAILKYHNAGNGLFLFGENDIASLDKTNIALQAIFGSEYLLEGNTPGQGTLKPSPDPFTSGHFLQDHLIMAGIESLYEGITICYPRAQHSELQVLATSTNGHSCILCRDIDDSKGRVVVDVGFTKLFEQYWNTAGTGRYVINVSCWLTGVNFID</sequence>
<dbReference type="AlphaFoldDB" id="A0A820GX99"/>
<feature type="compositionally biased region" description="Polar residues" evidence="1">
    <location>
        <begin position="87"/>
        <end position="100"/>
    </location>
</feature>
<feature type="compositionally biased region" description="Polar residues" evidence="1">
    <location>
        <begin position="172"/>
        <end position="198"/>
    </location>
</feature>
<feature type="region of interest" description="Disordered" evidence="1">
    <location>
        <begin position="33"/>
        <end position="226"/>
    </location>
</feature>
<feature type="compositionally biased region" description="Polar residues" evidence="1">
    <location>
        <begin position="136"/>
        <end position="148"/>
    </location>
</feature>
<reference evidence="2" key="1">
    <citation type="submission" date="2021-02" db="EMBL/GenBank/DDBJ databases">
        <authorList>
            <person name="Nowell W R."/>
        </authorList>
    </citation>
    <scope>NUCLEOTIDE SEQUENCE</scope>
</reference>
<name>A0A820GX99_9BILA</name>
<protein>
    <submittedName>
        <fullName evidence="2">Uncharacterized protein</fullName>
    </submittedName>
</protein>
<feature type="compositionally biased region" description="Basic and acidic residues" evidence="1">
    <location>
        <begin position="199"/>
        <end position="222"/>
    </location>
</feature>
<gene>
    <name evidence="2" type="ORF">HFQ381_LOCUS12575</name>
</gene>